<evidence type="ECO:0000313" key="3">
    <source>
        <dbReference type="Proteomes" id="UP000263012"/>
    </source>
</evidence>
<feature type="transmembrane region" description="Helical" evidence="1">
    <location>
        <begin position="102"/>
        <end position="120"/>
    </location>
</feature>
<accession>A0A343TNL4</accession>
<reference evidence="3" key="1">
    <citation type="submission" date="2017-11" db="EMBL/GenBank/DDBJ databases">
        <title>Phenotypic and genomic properties of facultatively anaerobic sulfur-reducing natronoarchaea from hypersaline soda lakes.</title>
        <authorList>
            <person name="Sorokin D.Y."/>
            <person name="Kublanov I.V."/>
            <person name="Roman P."/>
            <person name="Sinninghe Damste J.S."/>
            <person name="Golyshin P.N."/>
            <person name="Rojo D."/>
            <person name="Ciordia S."/>
            <person name="Mena M.D.C."/>
            <person name="Ferrer M."/>
            <person name="Messina E."/>
            <person name="Smedile F."/>
            <person name="La Spada G."/>
            <person name="La Cono V."/>
            <person name="Yakimov M.M."/>
        </authorList>
    </citation>
    <scope>NUCLEOTIDE SEQUENCE [LARGE SCALE GENOMIC DNA]</scope>
    <source>
        <strain evidence="3">AArc-Sl</strain>
    </source>
</reference>
<keyword evidence="1" id="KW-1133">Transmembrane helix</keyword>
<dbReference type="EMBL" id="CP025066">
    <property type="protein sequence ID" value="AUX10686.1"/>
    <property type="molecule type" value="Genomic_DNA"/>
</dbReference>
<gene>
    <name evidence="2" type="ORF">AArcSl_3079</name>
</gene>
<protein>
    <submittedName>
        <fullName evidence="2">Uncharacterized protein</fullName>
    </submittedName>
</protein>
<dbReference type="AlphaFoldDB" id="A0A343TNL4"/>
<keyword evidence="1" id="KW-0472">Membrane</keyword>
<dbReference type="InterPro" id="IPR058336">
    <property type="entry name" value="VP3-like_halobact-type"/>
</dbReference>
<feature type="transmembrane region" description="Helical" evidence="1">
    <location>
        <begin position="72"/>
        <end position="90"/>
    </location>
</feature>
<dbReference type="Pfam" id="PF26064">
    <property type="entry name" value="DUF8023"/>
    <property type="match status" value="1"/>
</dbReference>
<keyword evidence="1" id="KW-0812">Transmembrane</keyword>
<organism evidence="2 3">
    <name type="scientific">Halalkaliarchaeum desulfuricum</name>
    <dbReference type="NCBI Taxonomy" id="2055893"/>
    <lineage>
        <taxon>Archaea</taxon>
        <taxon>Methanobacteriati</taxon>
        <taxon>Methanobacteriota</taxon>
        <taxon>Stenosarchaea group</taxon>
        <taxon>Halobacteria</taxon>
        <taxon>Halobacteriales</taxon>
        <taxon>Haloferacaceae</taxon>
        <taxon>Halalkaliarchaeum</taxon>
    </lineage>
</organism>
<sequence>MDIVALMLLPVFAGMVLGVWSFSIDVFGGYNFAEPLWTVGGSEISIALLASVGAIAWIVGTNELDGSNYEQYEYGMIVFALLVTPAYEFIPAFGDLLASNDILAFFAWFLVAGVATWLAYTE</sequence>
<dbReference type="Proteomes" id="UP000263012">
    <property type="component" value="Chromosome"/>
</dbReference>
<feature type="transmembrane region" description="Helical" evidence="1">
    <location>
        <begin position="37"/>
        <end position="60"/>
    </location>
</feature>
<dbReference type="KEGG" id="hdf:AArcSl_3079"/>
<evidence type="ECO:0000256" key="1">
    <source>
        <dbReference type="SAM" id="Phobius"/>
    </source>
</evidence>
<keyword evidence="3" id="KW-1185">Reference proteome</keyword>
<evidence type="ECO:0000313" key="2">
    <source>
        <dbReference type="EMBL" id="AUX10686.1"/>
    </source>
</evidence>
<name>A0A343TNL4_9EURY</name>
<proteinExistence type="predicted"/>